<dbReference type="CAZy" id="GT2">
    <property type="family name" value="Glycosyltransferase Family 2"/>
</dbReference>
<evidence type="ECO:0000256" key="1">
    <source>
        <dbReference type="ARBA" id="ARBA00022676"/>
    </source>
</evidence>
<gene>
    <name evidence="4" type="ordered locus">Acfer_0746</name>
</gene>
<dbReference type="InterPro" id="IPR029044">
    <property type="entry name" value="Nucleotide-diphossugar_trans"/>
</dbReference>
<dbReference type="EMBL" id="CP001859">
    <property type="protein sequence ID" value="ADB47136.1"/>
    <property type="molecule type" value="Genomic_DNA"/>
</dbReference>
<dbReference type="PANTHER" id="PTHR22916">
    <property type="entry name" value="GLYCOSYLTRANSFERASE"/>
    <property type="match status" value="1"/>
</dbReference>
<dbReference type="OrthoDB" id="396512at2"/>
<organism evidence="4 5">
    <name type="scientific">Acidaminococcus fermentans (strain ATCC 25085 / DSM 20731 / CCUG 9996 / CIP 106432 / VR4)</name>
    <dbReference type="NCBI Taxonomy" id="591001"/>
    <lineage>
        <taxon>Bacteria</taxon>
        <taxon>Bacillati</taxon>
        <taxon>Bacillota</taxon>
        <taxon>Negativicutes</taxon>
        <taxon>Acidaminococcales</taxon>
        <taxon>Acidaminococcaceae</taxon>
        <taxon>Acidaminococcus</taxon>
    </lineage>
</organism>
<proteinExistence type="predicted"/>
<dbReference type="PANTHER" id="PTHR22916:SF51">
    <property type="entry name" value="GLYCOSYLTRANSFERASE EPSH-RELATED"/>
    <property type="match status" value="1"/>
</dbReference>
<dbReference type="GO" id="GO:0016757">
    <property type="term" value="F:glycosyltransferase activity"/>
    <property type="evidence" value="ECO:0007669"/>
    <property type="project" value="UniProtKB-KW"/>
</dbReference>
<dbReference type="KEGG" id="afn:Acfer_0746"/>
<sequence length="324" mass="37522">MLLSVIVPVYNVEKYLCKCLDSIIQQTYKNLEIILVDDGSTDSSGLICDNYAAHDKRIHVIHKKNEGLSEARNSGLEICSGDYIGFVDSDDWIATDMFEKLVKFVKCENLDVAMCGVADVWPEHVVKTPSFKKVILTDVNDIISEILVNRHGGTAVPVWCRIYRSSLFKTLKFEKGRYYEDGFYLLKWIERTGRFGRFSDSGYFYNHREGSITNIQGHSKRVDDFRKAYEDNYNYVKQHFPNSLNAAEYRLFFTYRSILNLVGNTDLPYSHEIANKFKKNLSHIWKNPYMNIKIKLIYTLIGIDPVWYLLLRQFGKASKSAFSS</sequence>
<evidence type="ECO:0000313" key="4">
    <source>
        <dbReference type="EMBL" id="ADB47136.1"/>
    </source>
</evidence>
<dbReference type="eggNOG" id="COG0463">
    <property type="taxonomic scope" value="Bacteria"/>
</dbReference>
<evidence type="ECO:0000259" key="3">
    <source>
        <dbReference type="Pfam" id="PF00535"/>
    </source>
</evidence>
<dbReference type="RefSeq" id="WP_012938125.1">
    <property type="nucleotide sequence ID" value="NC_013740.1"/>
</dbReference>
<dbReference type="Gene3D" id="3.90.550.10">
    <property type="entry name" value="Spore Coat Polysaccharide Biosynthesis Protein SpsA, Chain A"/>
    <property type="match status" value="1"/>
</dbReference>
<keyword evidence="5" id="KW-1185">Reference proteome</keyword>
<dbReference type="GeneID" id="78335819"/>
<dbReference type="InterPro" id="IPR001173">
    <property type="entry name" value="Glyco_trans_2-like"/>
</dbReference>
<dbReference type="Proteomes" id="UP000001902">
    <property type="component" value="Chromosome"/>
</dbReference>
<dbReference type="CDD" id="cd00761">
    <property type="entry name" value="Glyco_tranf_GTA_type"/>
    <property type="match status" value="1"/>
</dbReference>
<feature type="domain" description="Glycosyltransferase 2-like" evidence="3">
    <location>
        <begin position="4"/>
        <end position="118"/>
    </location>
</feature>
<accession>D2RJ84</accession>
<evidence type="ECO:0000256" key="2">
    <source>
        <dbReference type="ARBA" id="ARBA00022679"/>
    </source>
</evidence>
<dbReference type="Pfam" id="PF00535">
    <property type="entry name" value="Glycos_transf_2"/>
    <property type="match status" value="1"/>
</dbReference>
<keyword evidence="2 4" id="KW-0808">Transferase</keyword>
<evidence type="ECO:0000313" key="5">
    <source>
        <dbReference type="Proteomes" id="UP000001902"/>
    </source>
</evidence>
<keyword evidence="1" id="KW-0328">Glycosyltransferase</keyword>
<protein>
    <submittedName>
        <fullName evidence="4">Glycosyl transferase family 2</fullName>
    </submittedName>
</protein>
<dbReference type="STRING" id="591001.Acfer_0746"/>
<dbReference type="HOGENOM" id="CLU_025996_25_0_9"/>
<dbReference type="SUPFAM" id="SSF53448">
    <property type="entry name" value="Nucleotide-diphospho-sugar transferases"/>
    <property type="match status" value="1"/>
</dbReference>
<dbReference type="AlphaFoldDB" id="D2RJ84"/>
<name>D2RJ84_ACIFV</name>
<reference evidence="4 5" key="1">
    <citation type="journal article" date="2010" name="Stand. Genomic Sci.">
        <title>Complete genome sequence of Acidaminococcus fermentans type strain (VR4).</title>
        <authorList>
            <person name="Chang Y.J."/>
            <person name="Pukall R."/>
            <person name="Saunders E."/>
            <person name="Lapidus A."/>
            <person name="Copeland A."/>
            <person name="Nolan M."/>
            <person name="Glavina Del Rio T."/>
            <person name="Lucas S."/>
            <person name="Chen F."/>
            <person name="Tice H."/>
            <person name="Cheng J.F."/>
            <person name="Han C."/>
            <person name="Detter J.C."/>
            <person name="Bruce D."/>
            <person name="Goodwin L."/>
            <person name="Pitluck S."/>
            <person name="Mikhailova N."/>
            <person name="Liolios K."/>
            <person name="Pati A."/>
            <person name="Ivanova N."/>
            <person name="Mavromatis K."/>
            <person name="Chen A."/>
            <person name="Palaniappan K."/>
            <person name="Land M."/>
            <person name="Hauser L."/>
            <person name="Jeffries C.D."/>
            <person name="Brettin T."/>
            <person name="Rohde M."/>
            <person name="Goker M."/>
            <person name="Bristow J."/>
            <person name="Eisen J.A."/>
            <person name="Markowitz V."/>
            <person name="Hugenholtz P."/>
            <person name="Kyrpides N.C."/>
            <person name="Klenk H.P."/>
        </authorList>
    </citation>
    <scope>NUCLEOTIDE SEQUENCE [LARGE SCALE GENOMIC DNA]</scope>
    <source>
        <strain evidence="5">ATCC 25085 / DSM 20731 / CCUG 9996 / CIP 106432 / VR4</strain>
    </source>
</reference>